<keyword evidence="1" id="KW-0472">Membrane</keyword>
<gene>
    <name evidence="2" type="ORF">Acr_03g0013060</name>
</gene>
<feature type="transmembrane region" description="Helical" evidence="1">
    <location>
        <begin position="45"/>
        <end position="68"/>
    </location>
</feature>
<evidence type="ECO:0000256" key="1">
    <source>
        <dbReference type="SAM" id="Phobius"/>
    </source>
</evidence>
<keyword evidence="1" id="KW-1133">Transmembrane helix</keyword>
<sequence length="148" mass="16605">MLCAPDNPPRITSCPLHFSLAPLCIYRPPRRDDELMAELNMPPSLTIFSSFLLSLPFFSSSSASLFFLSLKWRLSSLTAFNEGCFWKRNEVRKWQGLGLGLLGLGFFQWASILGFLYWASMGWTQHVDVTALFCEGESPSLDGVGSTR</sequence>
<reference evidence="2 3" key="1">
    <citation type="submission" date="2019-07" db="EMBL/GenBank/DDBJ databases">
        <title>De Novo Assembly of kiwifruit Actinidia rufa.</title>
        <authorList>
            <person name="Sugita-Konishi S."/>
            <person name="Sato K."/>
            <person name="Mori E."/>
            <person name="Abe Y."/>
            <person name="Kisaki G."/>
            <person name="Hamano K."/>
            <person name="Suezawa K."/>
            <person name="Otani M."/>
            <person name="Fukuda T."/>
            <person name="Manabe T."/>
            <person name="Gomi K."/>
            <person name="Tabuchi M."/>
            <person name="Akimitsu K."/>
            <person name="Kataoka I."/>
        </authorList>
    </citation>
    <scope>NUCLEOTIDE SEQUENCE [LARGE SCALE GENOMIC DNA]</scope>
    <source>
        <strain evidence="3">cv. Fuchu</strain>
    </source>
</reference>
<feature type="transmembrane region" description="Helical" evidence="1">
    <location>
        <begin position="97"/>
        <end position="119"/>
    </location>
</feature>
<name>A0A7J0EDY0_9ERIC</name>
<organism evidence="2 3">
    <name type="scientific">Actinidia rufa</name>
    <dbReference type="NCBI Taxonomy" id="165716"/>
    <lineage>
        <taxon>Eukaryota</taxon>
        <taxon>Viridiplantae</taxon>
        <taxon>Streptophyta</taxon>
        <taxon>Embryophyta</taxon>
        <taxon>Tracheophyta</taxon>
        <taxon>Spermatophyta</taxon>
        <taxon>Magnoliopsida</taxon>
        <taxon>eudicotyledons</taxon>
        <taxon>Gunneridae</taxon>
        <taxon>Pentapetalae</taxon>
        <taxon>asterids</taxon>
        <taxon>Ericales</taxon>
        <taxon>Actinidiaceae</taxon>
        <taxon>Actinidia</taxon>
    </lineage>
</organism>
<keyword evidence="1" id="KW-0812">Transmembrane</keyword>
<keyword evidence="2" id="KW-0371">Homeobox</keyword>
<keyword evidence="3" id="KW-1185">Reference proteome</keyword>
<dbReference type="Proteomes" id="UP000585474">
    <property type="component" value="Unassembled WGS sequence"/>
</dbReference>
<evidence type="ECO:0000313" key="3">
    <source>
        <dbReference type="Proteomes" id="UP000585474"/>
    </source>
</evidence>
<dbReference type="EMBL" id="BJWL01000003">
    <property type="protein sequence ID" value="GFY84532.1"/>
    <property type="molecule type" value="Genomic_DNA"/>
</dbReference>
<dbReference type="AlphaFoldDB" id="A0A7J0EDY0"/>
<proteinExistence type="predicted"/>
<accession>A0A7J0EDY0</accession>
<protein>
    <submittedName>
        <fullName evidence="2">Duplicated homeodomain-like superfamily protein</fullName>
    </submittedName>
</protein>
<comment type="caution">
    <text evidence="2">The sequence shown here is derived from an EMBL/GenBank/DDBJ whole genome shotgun (WGS) entry which is preliminary data.</text>
</comment>
<dbReference type="GO" id="GO:0003677">
    <property type="term" value="F:DNA binding"/>
    <property type="evidence" value="ECO:0007669"/>
    <property type="project" value="UniProtKB-KW"/>
</dbReference>
<evidence type="ECO:0000313" key="2">
    <source>
        <dbReference type="EMBL" id="GFY84532.1"/>
    </source>
</evidence>
<keyword evidence="2" id="KW-0238">DNA-binding</keyword>